<evidence type="ECO:0000256" key="1">
    <source>
        <dbReference type="SAM" id="MobiDB-lite"/>
    </source>
</evidence>
<feature type="region of interest" description="Disordered" evidence="1">
    <location>
        <begin position="139"/>
        <end position="179"/>
    </location>
</feature>
<feature type="compositionally biased region" description="Polar residues" evidence="1">
    <location>
        <begin position="54"/>
        <end position="63"/>
    </location>
</feature>
<name>A0ABD1DM68_CULPP</name>
<comment type="caution">
    <text evidence="3">The sequence shown here is derived from an EMBL/GenBank/DDBJ whole genome shotgun (WGS) entry which is preliminary data.</text>
</comment>
<evidence type="ECO:0000256" key="2">
    <source>
        <dbReference type="SAM" id="SignalP"/>
    </source>
</evidence>
<keyword evidence="2" id="KW-0732">Signal</keyword>
<sequence length="208" mass="24192">MKLVIFLCLLSASAILGKPLDNEGDKNPTMKLKKANSNQNKKRIIQMRQRARTHSNQTGTSLNIRKMSPKTPTMKQKKAIISQNKKKITHMKERIQTILKKAIMRNQITRVNQTMAMMSRNLLSPKEIMRINQITETTMNNPETPMTTNLHRKTPKNTAKERNHHQRVARKDNNPLTEMTRSHRRVVKDKVQINPRISQPVMVRTLQM</sequence>
<reference evidence="3 4" key="1">
    <citation type="submission" date="2024-05" db="EMBL/GenBank/DDBJ databases">
        <title>Culex pipiens pipiens assembly and annotation.</title>
        <authorList>
            <person name="Alout H."/>
            <person name="Durand T."/>
        </authorList>
    </citation>
    <scope>NUCLEOTIDE SEQUENCE [LARGE SCALE GENOMIC DNA]</scope>
    <source>
        <strain evidence="3">HA-2024</strain>
        <tissue evidence="3">Whole body</tissue>
    </source>
</reference>
<accession>A0ABD1DM68</accession>
<feature type="region of interest" description="Disordered" evidence="1">
    <location>
        <begin position="20"/>
        <end position="76"/>
    </location>
</feature>
<protein>
    <submittedName>
        <fullName evidence="3">Uncharacterized protein</fullName>
    </submittedName>
</protein>
<dbReference type="EMBL" id="JBEHCU010005189">
    <property type="protein sequence ID" value="KAL1400603.1"/>
    <property type="molecule type" value="Genomic_DNA"/>
</dbReference>
<feature type="chain" id="PRO_5044895050" evidence="2">
    <location>
        <begin position="18"/>
        <end position="208"/>
    </location>
</feature>
<dbReference type="Proteomes" id="UP001562425">
    <property type="component" value="Unassembled WGS sequence"/>
</dbReference>
<feature type="compositionally biased region" description="Basic residues" evidence="1">
    <location>
        <begin position="40"/>
        <end position="53"/>
    </location>
</feature>
<dbReference type="AlphaFoldDB" id="A0ABD1DM68"/>
<organism evidence="3 4">
    <name type="scientific">Culex pipiens pipiens</name>
    <name type="common">Northern house mosquito</name>
    <dbReference type="NCBI Taxonomy" id="38569"/>
    <lineage>
        <taxon>Eukaryota</taxon>
        <taxon>Metazoa</taxon>
        <taxon>Ecdysozoa</taxon>
        <taxon>Arthropoda</taxon>
        <taxon>Hexapoda</taxon>
        <taxon>Insecta</taxon>
        <taxon>Pterygota</taxon>
        <taxon>Neoptera</taxon>
        <taxon>Endopterygota</taxon>
        <taxon>Diptera</taxon>
        <taxon>Nematocera</taxon>
        <taxon>Culicoidea</taxon>
        <taxon>Culicidae</taxon>
        <taxon>Culicinae</taxon>
        <taxon>Culicini</taxon>
        <taxon>Culex</taxon>
        <taxon>Culex</taxon>
    </lineage>
</organism>
<evidence type="ECO:0000313" key="3">
    <source>
        <dbReference type="EMBL" id="KAL1400603.1"/>
    </source>
</evidence>
<evidence type="ECO:0000313" key="4">
    <source>
        <dbReference type="Proteomes" id="UP001562425"/>
    </source>
</evidence>
<keyword evidence="4" id="KW-1185">Reference proteome</keyword>
<feature type="signal peptide" evidence="2">
    <location>
        <begin position="1"/>
        <end position="17"/>
    </location>
</feature>
<gene>
    <name evidence="3" type="ORF">pipiens_002047</name>
</gene>
<proteinExistence type="predicted"/>
<feature type="compositionally biased region" description="Low complexity" evidence="1">
    <location>
        <begin position="139"/>
        <end position="148"/>
    </location>
</feature>